<gene>
    <name evidence="1" type="ORF">A3860_05805</name>
</gene>
<evidence type="ECO:0000313" key="2">
    <source>
        <dbReference type="Proteomes" id="UP000192796"/>
    </source>
</evidence>
<keyword evidence="2" id="KW-1185">Reference proteome</keyword>
<dbReference type="Proteomes" id="UP000192796">
    <property type="component" value="Unassembled WGS sequence"/>
</dbReference>
<proteinExistence type="predicted"/>
<accession>A0A1V9FS89</accession>
<organism evidence="1 2">
    <name type="scientific">Niastella vici</name>
    <dbReference type="NCBI Taxonomy" id="1703345"/>
    <lineage>
        <taxon>Bacteria</taxon>
        <taxon>Pseudomonadati</taxon>
        <taxon>Bacteroidota</taxon>
        <taxon>Chitinophagia</taxon>
        <taxon>Chitinophagales</taxon>
        <taxon>Chitinophagaceae</taxon>
        <taxon>Niastella</taxon>
    </lineage>
</organism>
<dbReference type="AlphaFoldDB" id="A0A1V9FS89"/>
<reference evidence="1 2" key="1">
    <citation type="submission" date="2016-03" db="EMBL/GenBank/DDBJ databases">
        <title>Niastella vici sp. nov., isolated from farmland soil.</title>
        <authorList>
            <person name="Chen L."/>
            <person name="Wang D."/>
            <person name="Yang S."/>
            <person name="Wang G."/>
        </authorList>
    </citation>
    <scope>NUCLEOTIDE SEQUENCE [LARGE SCALE GENOMIC DNA]</scope>
    <source>
        <strain evidence="1 2">DJ57</strain>
    </source>
</reference>
<dbReference type="EMBL" id="LVYD01000058">
    <property type="protein sequence ID" value="OQP61225.1"/>
    <property type="molecule type" value="Genomic_DNA"/>
</dbReference>
<evidence type="ECO:0000313" key="1">
    <source>
        <dbReference type="EMBL" id="OQP61225.1"/>
    </source>
</evidence>
<comment type="caution">
    <text evidence="1">The sequence shown here is derived from an EMBL/GenBank/DDBJ whole genome shotgun (WGS) entry which is preliminary data.</text>
</comment>
<protein>
    <submittedName>
        <fullName evidence="1">Uncharacterized protein</fullName>
    </submittedName>
</protein>
<dbReference type="Gene3D" id="2.60.40.2970">
    <property type="match status" value="1"/>
</dbReference>
<name>A0A1V9FS89_9BACT</name>
<sequence>MYMFMVKKFVDIHLTVDIITDLLLAHVQFLNNSDKEIYLDTKTICSDNRTTRSVFDITDEHQNKVKYKGVLVKRVVVPEDYISLKVGEKIEAQIVLNEVYKLEKGNKYNIQYSVFHPTYMDEAGFTKLESNKVEVSY</sequence>